<dbReference type="Proteomes" id="UP000813385">
    <property type="component" value="Unassembled WGS sequence"/>
</dbReference>
<evidence type="ECO:0000313" key="7">
    <source>
        <dbReference type="EMBL" id="KAH7349352.1"/>
    </source>
</evidence>
<protein>
    <recommendedName>
        <fullName evidence="6">DUF202 domain-containing protein</fullName>
    </recommendedName>
</protein>
<dbReference type="AlphaFoldDB" id="A0A8K0WYE2"/>
<organism evidence="7 8">
    <name type="scientific">Plectosphaerella cucumerina</name>
    <dbReference type="NCBI Taxonomy" id="40658"/>
    <lineage>
        <taxon>Eukaryota</taxon>
        <taxon>Fungi</taxon>
        <taxon>Dikarya</taxon>
        <taxon>Ascomycota</taxon>
        <taxon>Pezizomycotina</taxon>
        <taxon>Sordariomycetes</taxon>
        <taxon>Hypocreomycetidae</taxon>
        <taxon>Glomerellales</taxon>
        <taxon>Plectosphaerellaceae</taxon>
        <taxon>Plectosphaerella</taxon>
    </lineage>
</organism>
<keyword evidence="4 5" id="KW-0472">Membrane</keyword>
<evidence type="ECO:0000313" key="8">
    <source>
        <dbReference type="Proteomes" id="UP000813385"/>
    </source>
</evidence>
<evidence type="ECO:0000256" key="2">
    <source>
        <dbReference type="ARBA" id="ARBA00022692"/>
    </source>
</evidence>
<sequence length="224" mass="24626">MIDAIAGFAAFQRDLVLSACRDLIVLTTQTSPLQSPRSIPPWKLSAAMSNLDIDDEDLTANATCCLPLNPGAVRNPVEVNMLRHGSSAFWAYPLGPLLFQNETSDARDHCANERTFLSYLRLSVYMAIVSVAIVLSFHLKSEPSDFELRMAKPLGIVFWILAVSCLFLGVGNYIKTVEKYSRKAAIVQTGWKTQMVLSIIAICIIGTCVVLLVVTKLSTDSELK</sequence>
<keyword evidence="3 5" id="KW-1133">Transmembrane helix</keyword>
<feature type="transmembrane region" description="Helical" evidence="5">
    <location>
        <begin position="154"/>
        <end position="174"/>
    </location>
</feature>
<dbReference type="PANTHER" id="PTHR34187">
    <property type="entry name" value="FGR18P"/>
    <property type="match status" value="1"/>
</dbReference>
<dbReference type="GO" id="GO:0012505">
    <property type="term" value="C:endomembrane system"/>
    <property type="evidence" value="ECO:0007669"/>
    <property type="project" value="UniProtKB-SubCell"/>
</dbReference>
<keyword evidence="2 5" id="KW-0812">Transmembrane</keyword>
<reference evidence="7" key="1">
    <citation type="journal article" date="2021" name="Nat. Commun.">
        <title>Genetic determinants of endophytism in the Arabidopsis root mycobiome.</title>
        <authorList>
            <person name="Mesny F."/>
            <person name="Miyauchi S."/>
            <person name="Thiergart T."/>
            <person name="Pickel B."/>
            <person name="Atanasova L."/>
            <person name="Karlsson M."/>
            <person name="Huettel B."/>
            <person name="Barry K.W."/>
            <person name="Haridas S."/>
            <person name="Chen C."/>
            <person name="Bauer D."/>
            <person name="Andreopoulos W."/>
            <person name="Pangilinan J."/>
            <person name="LaButti K."/>
            <person name="Riley R."/>
            <person name="Lipzen A."/>
            <person name="Clum A."/>
            <person name="Drula E."/>
            <person name="Henrissat B."/>
            <person name="Kohler A."/>
            <person name="Grigoriev I.V."/>
            <person name="Martin F.M."/>
            <person name="Hacquard S."/>
        </authorList>
    </citation>
    <scope>NUCLEOTIDE SEQUENCE</scope>
    <source>
        <strain evidence="7">MPI-CAGE-AT-0016</strain>
    </source>
</reference>
<dbReference type="OrthoDB" id="5525680at2759"/>
<comment type="subcellular location">
    <subcellularLocation>
        <location evidence="1">Endomembrane system</location>
        <topology evidence="1">Multi-pass membrane protein</topology>
    </subcellularLocation>
</comment>
<feature type="transmembrane region" description="Helical" evidence="5">
    <location>
        <begin position="195"/>
        <end position="214"/>
    </location>
</feature>
<evidence type="ECO:0000256" key="1">
    <source>
        <dbReference type="ARBA" id="ARBA00004127"/>
    </source>
</evidence>
<dbReference type="PANTHER" id="PTHR34187:SF3">
    <property type="entry name" value="DUF DOMAIN PROTEIN (AFU_ORTHOLOGUE AFUA_6G11150)"/>
    <property type="match status" value="1"/>
</dbReference>
<comment type="caution">
    <text evidence="7">The sequence shown here is derived from an EMBL/GenBank/DDBJ whole genome shotgun (WGS) entry which is preliminary data.</text>
</comment>
<dbReference type="InterPro" id="IPR003807">
    <property type="entry name" value="DUF202"/>
</dbReference>
<name>A0A8K0WYE2_9PEZI</name>
<proteinExistence type="predicted"/>
<dbReference type="EMBL" id="JAGPXD010000006">
    <property type="protein sequence ID" value="KAH7349352.1"/>
    <property type="molecule type" value="Genomic_DNA"/>
</dbReference>
<evidence type="ECO:0000256" key="3">
    <source>
        <dbReference type="ARBA" id="ARBA00022989"/>
    </source>
</evidence>
<dbReference type="InterPro" id="IPR052053">
    <property type="entry name" value="IM_YidH-like"/>
</dbReference>
<evidence type="ECO:0000256" key="5">
    <source>
        <dbReference type="SAM" id="Phobius"/>
    </source>
</evidence>
<accession>A0A8K0WYE2</accession>
<keyword evidence="8" id="KW-1185">Reference proteome</keyword>
<evidence type="ECO:0000259" key="6">
    <source>
        <dbReference type="Pfam" id="PF02656"/>
    </source>
</evidence>
<feature type="transmembrane region" description="Helical" evidence="5">
    <location>
        <begin position="122"/>
        <end position="139"/>
    </location>
</feature>
<evidence type="ECO:0000256" key="4">
    <source>
        <dbReference type="ARBA" id="ARBA00023136"/>
    </source>
</evidence>
<gene>
    <name evidence="7" type="ORF">B0T11DRAFT_289045</name>
</gene>
<dbReference type="Pfam" id="PF02656">
    <property type="entry name" value="DUF202"/>
    <property type="match status" value="1"/>
</dbReference>
<feature type="domain" description="DUF202" evidence="6">
    <location>
        <begin position="107"/>
        <end position="177"/>
    </location>
</feature>